<dbReference type="GO" id="GO:0004197">
    <property type="term" value="F:cysteine-type endopeptidase activity"/>
    <property type="evidence" value="ECO:0007669"/>
    <property type="project" value="InterPro"/>
</dbReference>
<organism evidence="3 4">
    <name type="scientific">Lichenifustis flavocetrariae</name>
    <dbReference type="NCBI Taxonomy" id="2949735"/>
    <lineage>
        <taxon>Bacteria</taxon>
        <taxon>Pseudomonadati</taxon>
        <taxon>Pseudomonadota</taxon>
        <taxon>Alphaproteobacteria</taxon>
        <taxon>Hyphomicrobiales</taxon>
        <taxon>Lichenihabitantaceae</taxon>
        <taxon>Lichenifustis</taxon>
    </lineage>
</organism>
<dbReference type="Pfam" id="PF00656">
    <property type="entry name" value="Peptidase_C14"/>
    <property type="match status" value="1"/>
</dbReference>
<dbReference type="GO" id="GO:0006508">
    <property type="term" value="P:proteolysis"/>
    <property type="evidence" value="ECO:0007669"/>
    <property type="project" value="InterPro"/>
</dbReference>
<dbReference type="AlphaFoldDB" id="A0AA41YXY7"/>
<protein>
    <submittedName>
        <fullName evidence="3">Caspase family protein</fullName>
    </submittedName>
</protein>
<evidence type="ECO:0000259" key="2">
    <source>
        <dbReference type="PROSITE" id="PS50208"/>
    </source>
</evidence>
<dbReference type="SUPFAM" id="SSF52129">
    <property type="entry name" value="Caspase-like"/>
    <property type="match status" value="1"/>
</dbReference>
<evidence type="ECO:0000256" key="1">
    <source>
        <dbReference type="SAM" id="MobiDB-lite"/>
    </source>
</evidence>
<keyword evidence="4" id="KW-1185">Reference proteome</keyword>
<evidence type="ECO:0000313" key="3">
    <source>
        <dbReference type="EMBL" id="MCW6509360.1"/>
    </source>
</evidence>
<dbReference type="EMBL" id="JAMOIM010000009">
    <property type="protein sequence ID" value="MCW6509360.1"/>
    <property type="molecule type" value="Genomic_DNA"/>
</dbReference>
<gene>
    <name evidence="3" type="ORF">M8523_15155</name>
</gene>
<sequence length="423" mass="45212">MPYALAQNRVALVIGNNHYGQLDADHQLQKAINDAQAVGDALLRDGFQVLRGTDLTRAEMVDKLYDLTSRLQPGDTALFYFAGHGVALGSGNYLLPTDVPDVAPGQEMRIASQSIAEADVISSMQDKGARVSIVILDACRDNPFKKTGARSVGLERGFGRMPEANGVFSLYSAGYGQSALDRLSDDDRNPNSVFTRVLVPLLTRPGLNLDDLAYEIREDVAKLAATTPDHHEQIPAAYDQIIGGRVYLVRDSASADQAVSSRATSLPVPTSAAPTPPTTPTPATLAALETPKAVEPARSPPSEASLAAKVQAELNRLGCNAGAANGDWTVQSRMALLQFSLKEKLTLNVDQPDQSMLDRLQTQKSAVCPPLVKIPHSPEPKRAAIPHRAPSPVVRNYAPHPPAARAPAAAGSCFMFNGQRVCE</sequence>
<dbReference type="Gene3D" id="3.40.50.1460">
    <property type="match status" value="1"/>
</dbReference>
<feature type="compositionally biased region" description="Low complexity" evidence="1">
    <location>
        <begin position="263"/>
        <end position="273"/>
    </location>
</feature>
<accession>A0AA41YXY7</accession>
<dbReference type="PANTHER" id="PTHR22576:SF37">
    <property type="entry name" value="MUCOSA-ASSOCIATED LYMPHOID TISSUE LYMPHOMA TRANSLOCATION PROTEIN 1"/>
    <property type="match status" value="1"/>
</dbReference>
<dbReference type="PANTHER" id="PTHR22576">
    <property type="entry name" value="MUCOSA ASSOCIATED LYMPHOID TISSUE LYMPHOMA TRANSLOCATION PROTEIN 1/PARACASPASE"/>
    <property type="match status" value="1"/>
</dbReference>
<dbReference type="RefSeq" id="WP_282585725.1">
    <property type="nucleotide sequence ID" value="NZ_JAMOIM010000009.1"/>
</dbReference>
<dbReference type="InterPro" id="IPR029030">
    <property type="entry name" value="Caspase-like_dom_sf"/>
</dbReference>
<evidence type="ECO:0000313" key="4">
    <source>
        <dbReference type="Proteomes" id="UP001165667"/>
    </source>
</evidence>
<dbReference type="InterPro" id="IPR011600">
    <property type="entry name" value="Pept_C14_caspase"/>
</dbReference>
<dbReference type="InterPro" id="IPR052039">
    <property type="entry name" value="Caspase-related_regulators"/>
</dbReference>
<dbReference type="PROSITE" id="PS50208">
    <property type="entry name" value="CASPASE_P20"/>
    <property type="match status" value="1"/>
</dbReference>
<reference evidence="3" key="1">
    <citation type="submission" date="2022-05" db="EMBL/GenBank/DDBJ databases">
        <authorList>
            <person name="Pankratov T."/>
        </authorList>
    </citation>
    <scope>NUCLEOTIDE SEQUENCE</scope>
    <source>
        <strain evidence="3">BP6-180914</strain>
    </source>
</reference>
<proteinExistence type="predicted"/>
<feature type="domain" description="Caspase family p20" evidence="2">
    <location>
        <begin position="7"/>
        <end position="143"/>
    </location>
</feature>
<name>A0AA41YXY7_9HYPH</name>
<dbReference type="Proteomes" id="UP001165667">
    <property type="component" value="Unassembled WGS sequence"/>
</dbReference>
<comment type="caution">
    <text evidence="3">The sequence shown here is derived from an EMBL/GenBank/DDBJ whole genome shotgun (WGS) entry which is preliminary data.</text>
</comment>
<feature type="region of interest" description="Disordered" evidence="1">
    <location>
        <begin position="260"/>
        <end position="284"/>
    </location>
</feature>
<dbReference type="InterPro" id="IPR001309">
    <property type="entry name" value="Pept_C14_p20"/>
</dbReference>